<name>A0A9E2P2L4_9BACT</name>
<accession>A0A9E2P2L4</accession>
<dbReference type="PRINTS" id="PR00095">
    <property type="entry name" value="ANTSNTHASEI"/>
</dbReference>
<dbReference type="SUPFAM" id="SSF56322">
    <property type="entry name" value="ADC synthase"/>
    <property type="match status" value="1"/>
</dbReference>
<proteinExistence type="predicted"/>
<dbReference type="NCBIfam" id="NF005486">
    <property type="entry name" value="PRK07093.1"/>
    <property type="match status" value="1"/>
</dbReference>
<keyword evidence="2" id="KW-0032">Aminotransferase</keyword>
<dbReference type="GO" id="GO:0046820">
    <property type="term" value="F:4-amino-4-deoxychorismate synthase activity"/>
    <property type="evidence" value="ECO:0007669"/>
    <property type="project" value="UniProtKB-EC"/>
</dbReference>
<dbReference type="InterPro" id="IPR019999">
    <property type="entry name" value="Anth_synth_I-like"/>
</dbReference>
<dbReference type="Pfam" id="PF00425">
    <property type="entry name" value="Chorismate_bind"/>
    <property type="match status" value="1"/>
</dbReference>
<comment type="caution">
    <text evidence="2">The sequence shown here is derived from an EMBL/GenBank/DDBJ whole genome shotgun (WGS) entry which is preliminary data.</text>
</comment>
<dbReference type="EC" id="2.6.1.85" evidence="2"/>
<organism evidence="2 3">
    <name type="scientific">Candidatus Paraprevotella stercoravium</name>
    <dbReference type="NCBI Taxonomy" id="2838725"/>
    <lineage>
        <taxon>Bacteria</taxon>
        <taxon>Pseudomonadati</taxon>
        <taxon>Bacteroidota</taxon>
        <taxon>Bacteroidia</taxon>
        <taxon>Bacteroidales</taxon>
        <taxon>Prevotellaceae</taxon>
        <taxon>Paraprevotella</taxon>
    </lineage>
</organism>
<reference evidence="2" key="2">
    <citation type="submission" date="2021-04" db="EMBL/GenBank/DDBJ databases">
        <authorList>
            <person name="Gilroy R."/>
        </authorList>
    </citation>
    <scope>NUCLEOTIDE SEQUENCE</scope>
    <source>
        <strain evidence="2">G3-2149</strain>
    </source>
</reference>
<dbReference type="Gene3D" id="3.60.120.10">
    <property type="entry name" value="Anthranilate synthase"/>
    <property type="match status" value="1"/>
</dbReference>
<dbReference type="InterPro" id="IPR005801">
    <property type="entry name" value="ADC_synthase"/>
</dbReference>
<feature type="domain" description="Chorismate-utilising enzyme C-terminal" evidence="1">
    <location>
        <begin position="80"/>
        <end position="324"/>
    </location>
</feature>
<reference evidence="2" key="1">
    <citation type="journal article" date="2021" name="PeerJ">
        <title>Extensive microbial diversity within the chicken gut microbiome revealed by metagenomics and culture.</title>
        <authorList>
            <person name="Gilroy R."/>
            <person name="Ravi A."/>
            <person name="Getino M."/>
            <person name="Pursley I."/>
            <person name="Horton D.L."/>
            <person name="Alikhan N.F."/>
            <person name="Baker D."/>
            <person name="Gharbi K."/>
            <person name="Hall N."/>
            <person name="Watson M."/>
            <person name="Adriaenssens E.M."/>
            <person name="Foster-Nyarko E."/>
            <person name="Jarju S."/>
            <person name="Secka A."/>
            <person name="Antonio M."/>
            <person name="Oren A."/>
            <person name="Chaudhuri R.R."/>
            <person name="La Ragione R."/>
            <person name="Hildebrand F."/>
            <person name="Pallen M.J."/>
        </authorList>
    </citation>
    <scope>NUCLEOTIDE SEQUENCE</scope>
    <source>
        <strain evidence="2">G3-2149</strain>
    </source>
</reference>
<dbReference type="Proteomes" id="UP000823865">
    <property type="component" value="Unassembled WGS sequence"/>
</dbReference>
<evidence type="ECO:0000259" key="1">
    <source>
        <dbReference type="Pfam" id="PF00425"/>
    </source>
</evidence>
<sequence>MTNQYIDGREAMRRMEEWGAQKKPFLFLIDFEGTECQVLPLDEIDPEELRYDFRGVTNWTEQEDAPFPPLEWKPKPEAYETYRQSFDYVFEQLHAGNSFLTNLTVATPVQTNWTLRQIFRAARAPYRLWLKDRFVVFSPEIFVQIEGGIIRSFPMKGTLDARLPNARELLRNDPKERAEHATITDLIRNDLSRVAEQVTVERYAYIDEITTHRGPLLQMSSEIVGTLTPEYRDRLGSMLFELLPAGSITGAPKKKTVEIIRTAEHYERGFYTGVMGIFDGERLDSAVMIRFVEQMPDGSFCYKSGGGITFQSEPDKEYQEVIQKIYVPIH</sequence>
<protein>
    <submittedName>
        <fullName evidence="2">Aminodeoxychorismate synthase component I</fullName>
        <ecNumber evidence="2">2.6.1.85</ecNumber>
    </submittedName>
</protein>
<dbReference type="EMBL" id="JAHLFU010000304">
    <property type="protein sequence ID" value="MBU3854913.1"/>
    <property type="molecule type" value="Genomic_DNA"/>
</dbReference>
<dbReference type="PANTHER" id="PTHR11236">
    <property type="entry name" value="AMINOBENZOATE/ANTHRANILATE SYNTHASE"/>
    <property type="match status" value="1"/>
</dbReference>
<gene>
    <name evidence="2" type="ORF">H9789_14075</name>
</gene>
<dbReference type="GO" id="GO:0000162">
    <property type="term" value="P:L-tryptophan biosynthetic process"/>
    <property type="evidence" value="ECO:0007669"/>
    <property type="project" value="TreeGrafter"/>
</dbReference>
<evidence type="ECO:0000313" key="2">
    <source>
        <dbReference type="EMBL" id="MBU3854913.1"/>
    </source>
</evidence>
<dbReference type="PANTHER" id="PTHR11236:SF50">
    <property type="entry name" value="AMINODEOXYCHORISMATE SYNTHASE COMPONENT 1"/>
    <property type="match status" value="1"/>
</dbReference>
<dbReference type="AlphaFoldDB" id="A0A9E2P2L4"/>
<dbReference type="InterPro" id="IPR015890">
    <property type="entry name" value="Chorismate_C"/>
</dbReference>
<evidence type="ECO:0000313" key="3">
    <source>
        <dbReference type="Proteomes" id="UP000823865"/>
    </source>
</evidence>
<keyword evidence="2" id="KW-0808">Transferase</keyword>